<proteinExistence type="predicted"/>
<dbReference type="SUPFAM" id="SSF63829">
    <property type="entry name" value="Calcium-dependent phosphotriesterase"/>
    <property type="match status" value="1"/>
</dbReference>
<protein>
    <recommendedName>
        <fullName evidence="3">Phosphatase</fullName>
    </recommendedName>
</protein>
<dbReference type="Proteomes" id="UP000637628">
    <property type="component" value="Unassembled WGS sequence"/>
</dbReference>
<dbReference type="PANTHER" id="PTHR35399">
    <property type="entry name" value="SLR8030 PROTEIN"/>
    <property type="match status" value="1"/>
</dbReference>
<dbReference type="EMBL" id="BOML01000014">
    <property type="protein sequence ID" value="GIE00369.1"/>
    <property type="molecule type" value="Genomic_DNA"/>
</dbReference>
<dbReference type="Pfam" id="PF05787">
    <property type="entry name" value="PhoX"/>
    <property type="match status" value="2"/>
</dbReference>
<dbReference type="PANTHER" id="PTHR35399:SF4">
    <property type="entry name" value="MEMBRANE PROTEIN"/>
    <property type="match status" value="1"/>
</dbReference>
<organism evidence="1 2">
    <name type="scientific">Paractinoplanes durhamensis</name>
    <dbReference type="NCBI Taxonomy" id="113563"/>
    <lineage>
        <taxon>Bacteria</taxon>
        <taxon>Bacillati</taxon>
        <taxon>Actinomycetota</taxon>
        <taxon>Actinomycetes</taxon>
        <taxon>Micromonosporales</taxon>
        <taxon>Micromonosporaceae</taxon>
        <taxon>Paractinoplanes</taxon>
    </lineage>
</organism>
<name>A0ABQ3YS80_9ACTN</name>
<gene>
    <name evidence="1" type="ORF">Adu01nite_17190</name>
</gene>
<sequence>MNRIGSSLTTMTLKRRDVLAAGGLVGGALASGVLAVPAGAVGRSGGSFRDGYGPLKAAGKELALPAGFTYRTFGAAGSRMSDGLPTPGCHDGQAVFPVGHGRVRVIRNHEIDSDTPGIARRALSSTNAYDRTGPAGVTSSLYDLGSGRLLESFLALNGTLSNCGGAATPWGSWLSCEETTEGTGAGFEKPHGYVFEIPAAAGGPVQPVPLTAMGRFEHETAPVDPKTGIVYMTEDNGDPGDGFYRFVPRRPGQLAAGGKLQMLAITGEKEYDTATGQRVGEVLDAHWVDIDEPDPTDAEDNPGSVYSQGRAKGGCRFLGLEGSAWADGGVTFVASEAGDGENGQVWRYVPTGHDTGKLKLLFESPNPRTLNQPDTVAVAPDGTLLLAEDGDGEDEDGGDNWLRILTPSGTIANLAKVIAPLDLHFWSPEDFPSPGPTGASELAGAAFTPDGEHLFINVQYPGVTCVITGRWQSPADIGRSG</sequence>
<dbReference type="InterPro" id="IPR006311">
    <property type="entry name" value="TAT_signal"/>
</dbReference>
<evidence type="ECO:0000313" key="2">
    <source>
        <dbReference type="Proteomes" id="UP000637628"/>
    </source>
</evidence>
<dbReference type="PROSITE" id="PS51318">
    <property type="entry name" value="TAT"/>
    <property type="match status" value="1"/>
</dbReference>
<reference evidence="1 2" key="1">
    <citation type="submission" date="2021-01" db="EMBL/GenBank/DDBJ databases">
        <title>Whole genome shotgun sequence of Actinoplanes durhamensis NBRC 14914.</title>
        <authorList>
            <person name="Komaki H."/>
            <person name="Tamura T."/>
        </authorList>
    </citation>
    <scope>NUCLEOTIDE SEQUENCE [LARGE SCALE GENOMIC DNA]</scope>
    <source>
        <strain evidence="1 2">NBRC 14914</strain>
    </source>
</reference>
<comment type="caution">
    <text evidence="1">The sequence shown here is derived from an EMBL/GenBank/DDBJ whole genome shotgun (WGS) entry which is preliminary data.</text>
</comment>
<dbReference type="InterPro" id="IPR008557">
    <property type="entry name" value="PhoX"/>
</dbReference>
<evidence type="ECO:0008006" key="3">
    <source>
        <dbReference type="Google" id="ProtNLM"/>
    </source>
</evidence>
<keyword evidence="2" id="KW-1185">Reference proteome</keyword>
<evidence type="ECO:0000313" key="1">
    <source>
        <dbReference type="EMBL" id="GIE00369.1"/>
    </source>
</evidence>
<accession>A0ABQ3YS80</accession>